<evidence type="ECO:0000256" key="2">
    <source>
        <dbReference type="SAM" id="SignalP"/>
    </source>
</evidence>
<evidence type="ECO:0000313" key="4">
    <source>
        <dbReference type="Proteomes" id="UP000799436"/>
    </source>
</evidence>
<dbReference type="InterPro" id="IPR038921">
    <property type="entry name" value="YOR389W-like"/>
</dbReference>
<accession>A0A6G1LJP9</accession>
<dbReference type="PANTHER" id="PTHR35204:SF1">
    <property type="entry name" value="ENTEROTOXIN"/>
    <property type="match status" value="1"/>
</dbReference>
<organism evidence="3 4">
    <name type="scientific">Teratosphaeria nubilosa</name>
    <dbReference type="NCBI Taxonomy" id="161662"/>
    <lineage>
        <taxon>Eukaryota</taxon>
        <taxon>Fungi</taxon>
        <taxon>Dikarya</taxon>
        <taxon>Ascomycota</taxon>
        <taxon>Pezizomycotina</taxon>
        <taxon>Dothideomycetes</taxon>
        <taxon>Dothideomycetidae</taxon>
        <taxon>Mycosphaerellales</taxon>
        <taxon>Teratosphaeriaceae</taxon>
        <taxon>Teratosphaeria</taxon>
    </lineage>
</organism>
<proteinExistence type="predicted"/>
<keyword evidence="2" id="KW-0732">Signal</keyword>
<dbReference type="Proteomes" id="UP000799436">
    <property type="component" value="Unassembled WGS sequence"/>
</dbReference>
<feature type="non-terminal residue" evidence="3">
    <location>
        <position position="483"/>
    </location>
</feature>
<dbReference type="OrthoDB" id="10261782at2759"/>
<gene>
    <name evidence="3" type="ORF">EJ03DRAFT_287193</name>
</gene>
<keyword evidence="4" id="KW-1185">Reference proteome</keyword>
<feature type="region of interest" description="Disordered" evidence="1">
    <location>
        <begin position="463"/>
        <end position="483"/>
    </location>
</feature>
<dbReference type="AlphaFoldDB" id="A0A6G1LJP9"/>
<evidence type="ECO:0000256" key="1">
    <source>
        <dbReference type="SAM" id="MobiDB-lite"/>
    </source>
</evidence>
<feature type="compositionally biased region" description="Gly residues" evidence="1">
    <location>
        <begin position="474"/>
        <end position="483"/>
    </location>
</feature>
<feature type="region of interest" description="Disordered" evidence="1">
    <location>
        <begin position="98"/>
        <end position="123"/>
    </location>
</feature>
<feature type="signal peptide" evidence="2">
    <location>
        <begin position="1"/>
        <end position="16"/>
    </location>
</feature>
<sequence length="483" mass="53428">MESLLLFAIYTSAALAAPAPAYEQKPRQQLQHANHIFNSVHSSMRQWGSSLNHNGMSIFIAEVPEDIEFYHGTSSPYRINGTEWLAFEPEHALMFARAFHGPPPGKGRQPTGGPDDGEHEHEERHGYLHTYRTKHPLRLLYVDGQSAAKSDVGTLDVQDMVLLHREPPTDDERRPHGPMSEGVRAQRLCRLAREQWNGRIDGIIRMEAGFEIILCDFEKHLDVVQVAQSKENGERGGPGGPGGRDSGEGLNSLKAVAARYDGIGGARVKVDYDSFVSLYAYDDAVVFDDAARPRVNNDTNVLEPVFSAVKDLVVKKPAVNGPKKDWQAIADMLVSRYANRIEYLASGDIDTLDAFKAETDRALRPFIDYSNRNATREVARCAAQFPPSATSDKLAAEAIHTVSSIICRTLSKAGEVGQLSHGLSMIRGLKSWLSWTEWKKCRGCAVNEVCVVPMWPSGTAEDFEHPQCRSEMSGGPGRGDGYW</sequence>
<feature type="region of interest" description="Disordered" evidence="1">
    <location>
        <begin position="229"/>
        <end position="248"/>
    </location>
</feature>
<name>A0A6G1LJP9_9PEZI</name>
<protein>
    <submittedName>
        <fullName evidence="3">Uncharacterized protein</fullName>
    </submittedName>
</protein>
<feature type="compositionally biased region" description="Gly residues" evidence="1">
    <location>
        <begin position="235"/>
        <end position="244"/>
    </location>
</feature>
<dbReference type="PANTHER" id="PTHR35204">
    <property type="entry name" value="YALI0A21131P"/>
    <property type="match status" value="1"/>
</dbReference>
<reference evidence="3" key="1">
    <citation type="journal article" date="2020" name="Stud. Mycol.">
        <title>101 Dothideomycetes genomes: a test case for predicting lifestyles and emergence of pathogens.</title>
        <authorList>
            <person name="Haridas S."/>
            <person name="Albert R."/>
            <person name="Binder M."/>
            <person name="Bloem J."/>
            <person name="Labutti K."/>
            <person name="Salamov A."/>
            <person name="Andreopoulos B."/>
            <person name="Baker S."/>
            <person name="Barry K."/>
            <person name="Bills G."/>
            <person name="Bluhm B."/>
            <person name="Cannon C."/>
            <person name="Castanera R."/>
            <person name="Culley D."/>
            <person name="Daum C."/>
            <person name="Ezra D."/>
            <person name="Gonzalez J."/>
            <person name="Henrissat B."/>
            <person name="Kuo A."/>
            <person name="Liang C."/>
            <person name="Lipzen A."/>
            <person name="Lutzoni F."/>
            <person name="Magnuson J."/>
            <person name="Mondo S."/>
            <person name="Nolan M."/>
            <person name="Ohm R."/>
            <person name="Pangilinan J."/>
            <person name="Park H.-J."/>
            <person name="Ramirez L."/>
            <person name="Alfaro M."/>
            <person name="Sun H."/>
            <person name="Tritt A."/>
            <person name="Yoshinaga Y."/>
            <person name="Zwiers L.-H."/>
            <person name="Turgeon B."/>
            <person name="Goodwin S."/>
            <person name="Spatafora J."/>
            <person name="Crous P."/>
            <person name="Grigoriev I."/>
        </authorList>
    </citation>
    <scope>NUCLEOTIDE SEQUENCE</scope>
    <source>
        <strain evidence="3">CBS 116005</strain>
    </source>
</reference>
<evidence type="ECO:0000313" key="3">
    <source>
        <dbReference type="EMBL" id="KAF2772799.1"/>
    </source>
</evidence>
<dbReference type="EMBL" id="ML995813">
    <property type="protein sequence ID" value="KAF2772799.1"/>
    <property type="molecule type" value="Genomic_DNA"/>
</dbReference>
<feature type="chain" id="PRO_5026282177" evidence="2">
    <location>
        <begin position="17"/>
        <end position="483"/>
    </location>
</feature>